<accession>A0A0V1C502</accession>
<name>A0A0V1C502_TRIBR</name>
<dbReference type="EMBL" id="JYDI01000604">
    <property type="protein sequence ID" value="KRY44397.1"/>
    <property type="molecule type" value="Genomic_DNA"/>
</dbReference>
<reference evidence="1 2" key="1">
    <citation type="submission" date="2015-01" db="EMBL/GenBank/DDBJ databases">
        <title>Evolution of Trichinella species and genotypes.</title>
        <authorList>
            <person name="Korhonen P.K."/>
            <person name="Edoardo P."/>
            <person name="Giuseppe L.R."/>
            <person name="Gasser R.B."/>
        </authorList>
    </citation>
    <scope>NUCLEOTIDE SEQUENCE [LARGE SCALE GENOMIC DNA]</scope>
    <source>
        <strain evidence="1">ISS120</strain>
    </source>
</reference>
<sequence length="82" mass="8727">MSLLTDRCACWNISHSSALCPPLKNGQPLTATTANAAAVDLMRSPYLRSGRDGFEEGVRCSDLDADCLVSSLLDLESSPACH</sequence>
<organism evidence="1 2">
    <name type="scientific">Trichinella britovi</name>
    <name type="common">Parasitic roundworm</name>
    <dbReference type="NCBI Taxonomy" id="45882"/>
    <lineage>
        <taxon>Eukaryota</taxon>
        <taxon>Metazoa</taxon>
        <taxon>Ecdysozoa</taxon>
        <taxon>Nematoda</taxon>
        <taxon>Enoplea</taxon>
        <taxon>Dorylaimia</taxon>
        <taxon>Trichinellida</taxon>
        <taxon>Trichinellidae</taxon>
        <taxon>Trichinella</taxon>
    </lineage>
</organism>
<dbReference type="OrthoDB" id="5931117at2759"/>
<evidence type="ECO:0000313" key="2">
    <source>
        <dbReference type="Proteomes" id="UP000054653"/>
    </source>
</evidence>
<comment type="caution">
    <text evidence="1">The sequence shown here is derived from an EMBL/GenBank/DDBJ whole genome shotgun (WGS) entry which is preliminary data.</text>
</comment>
<evidence type="ECO:0000313" key="1">
    <source>
        <dbReference type="EMBL" id="KRY44397.1"/>
    </source>
</evidence>
<protein>
    <submittedName>
        <fullName evidence="1">Uncharacterized protein</fullName>
    </submittedName>
</protein>
<dbReference type="Proteomes" id="UP000054653">
    <property type="component" value="Unassembled WGS sequence"/>
</dbReference>
<gene>
    <name evidence="1" type="ORF">T03_5524</name>
</gene>
<dbReference type="AlphaFoldDB" id="A0A0V1C502"/>
<proteinExistence type="predicted"/>
<keyword evidence="2" id="KW-1185">Reference proteome</keyword>